<reference evidence="2" key="1">
    <citation type="submission" date="2025-08" db="UniProtKB">
        <authorList>
            <consortium name="RefSeq"/>
        </authorList>
    </citation>
    <scope>IDENTIFICATION</scope>
    <source>
        <strain evidence="2">15085-1641.00</strain>
        <tissue evidence="2">Whole body</tissue>
    </source>
</reference>
<evidence type="ECO:0000313" key="1">
    <source>
        <dbReference type="Proteomes" id="UP000504633"/>
    </source>
</evidence>
<dbReference type="AlphaFoldDB" id="A0A6J1L1R7"/>
<dbReference type="Pfam" id="PF15960">
    <property type="entry name" value="DUF4763"/>
    <property type="match status" value="1"/>
</dbReference>
<name>A0A6J1L1R7_DROHY</name>
<organism evidence="1 2">
    <name type="scientific">Drosophila hydei</name>
    <name type="common">Fruit fly</name>
    <dbReference type="NCBI Taxonomy" id="7224"/>
    <lineage>
        <taxon>Eukaryota</taxon>
        <taxon>Metazoa</taxon>
        <taxon>Ecdysozoa</taxon>
        <taxon>Arthropoda</taxon>
        <taxon>Hexapoda</taxon>
        <taxon>Insecta</taxon>
        <taxon>Pterygota</taxon>
        <taxon>Neoptera</taxon>
        <taxon>Endopterygota</taxon>
        <taxon>Diptera</taxon>
        <taxon>Brachycera</taxon>
        <taxon>Muscomorpha</taxon>
        <taxon>Ephydroidea</taxon>
        <taxon>Drosophilidae</taxon>
        <taxon>Drosophila</taxon>
    </lineage>
</organism>
<sequence>MGETVKSVNMCKAPGLPLCEPEELHISLNKLITPNIELAPPAKTILCECVEKADEVKAEEAQEGEEEEVSVSQSATNEELMQLKEIEAELLEKKNLVDRIGEKISVDIPECPSEDPCVNLQLELQKSELHPYIYELQRENHQLRQQLSQAKASCKAIDLSLQYLRNSLCRDLNAGAILQRRLDELNSFKINLEHEQALCRQRYRHLQNDKYEWVDFQGYVRKTAAGDQQELTKLVQRLHYIQPKQDAVRLLKQVKRKALDVQSHLASKMLSLSQRVGQQTTLFEMSSIRRVASSLSIFKQRSEYLLANRLH</sequence>
<dbReference type="OrthoDB" id="7989117at2759"/>
<dbReference type="GeneID" id="111592390"/>
<dbReference type="InterPro" id="IPR031883">
    <property type="entry name" value="DUF4763"/>
</dbReference>
<gene>
    <name evidence="2" type="primary">LOC111592390</name>
</gene>
<evidence type="ECO:0000313" key="2">
    <source>
        <dbReference type="RefSeq" id="XP_023160334.2"/>
    </source>
</evidence>
<dbReference type="OMA" id="CPDIDPC"/>
<dbReference type="RefSeq" id="XP_023160334.2">
    <property type="nucleotide sequence ID" value="XM_023304566.2"/>
</dbReference>
<proteinExistence type="predicted"/>
<accession>A0A6J1L1R7</accession>
<keyword evidence="1" id="KW-1185">Reference proteome</keyword>
<dbReference type="Proteomes" id="UP000504633">
    <property type="component" value="Unplaced"/>
</dbReference>
<protein>
    <submittedName>
        <fullName evidence="2">Uncharacterized protein LOC111592390</fullName>
    </submittedName>
</protein>
<dbReference type="KEGG" id="dhe:111592390"/>